<gene>
    <name evidence="1" type="ORF">M422DRAFT_259206</name>
</gene>
<accession>A0A0C9U518</accession>
<reference evidence="1 2" key="1">
    <citation type="submission" date="2014-06" db="EMBL/GenBank/DDBJ databases">
        <title>Evolutionary Origins and Diversification of the Mycorrhizal Mutualists.</title>
        <authorList>
            <consortium name="DOE Joint Genome Institute"/>
            <consortium name="Mycorrhizal Genomics Consortium"/>
            <person name="Kohler A."/>
            <person name="Kuo A."/>
            <person name="Nagy L.G."/>
            <person name="Floudas D."/>
            <person name="Copeland A."/>
            <person name="Barry K.W."/>
            <person name="Cichocki N."/>
            <person name="Veneault-Fourrey C."/>
            <person name="LaButti K."/>
            <person name="Lindquist E.A."/>
            <person name="Lipzen A."/>
            <person name="Lundell T."/>
            <person name="Morin E."/>
            <person name="Murat C."/>
            <person name="Riley R."/>
            <person name="Ohm R."/>
            <person name="Sun H."/>
            <person name="Tunlid A."/>
            <person name="Henrissat B."/>
            <person name="Grigoriev I.V."/>
            <person name="Hibbett D.S."/>
            <person name="Martin F."/>
        </authorList>
    </citation>
    <scope>NUCLEOTIDE SEQUENCE [LARGE SCALE GENOMIC DNA]</scope>
    <source>
        <strain evidence="1 2">SS14</strain>
    </source>
</reference>
<evidence type="ECO:0000313" key="2">
    <source>
        <dbReference type="Proteomes" id="UP000054279"/>
    </source>
</evidence>
<name>A0A0C9U518_SPHS4</name>
<dbReference type="AlphaFoldDB" id="A0A0C9U518"/>
<dbReference type="Proteomes" id="UP000054279">
    <property type="component" value="Unassembled WGS sequence"/>
</dbReference>
<organism evidence="1 2">
    <name type="scientific">Sphaerobolus stellatus (strain SS14)</name>
    <dbReference type="NCBI Taxonomy" id="990650"/>
    <lineage>
        <taxon>Eukaryota</taxon>
        <taxon>Fungi</taxon>
        <taxon>Dikarya</taxon>
        <taxon>Basidiomycota</taxon>
        <taxon>Agaricomycotina</taxon>
        <taxon>Agaricomycetes</taxon>
        <taxon>Phallomycetidae</taxon>
        <taxon>Geastrales</taxon>
        <taxon>Sphaerobolaceae</taxon>
        <taxon>Sphaerobolus</taxon>
    </lineage>
</organism>
<protein>
    <submittedName>
        <fullName evidence="1">Uncharacterized protein</fullName>
    </submittedName>
</protein>
<keyword evidence="2" id="KW-1185">Reference proteome</keyword>
<dbReference type="EMBL" id="KN837163">
    <property type="protein sequence ID" value="KIJ38058.1"/>
    <property type="molecule type" value="Genomic_DNA"/>
</dbReference>
<dbReference type="HOGENOM" id="CLU_561609_0_0_1"/>
<sequence length="486" mass="56391">MSASHGMLLPVSEKSEFTSLAKLNTKYRTVYDTFSLPLLEANSQVLKGRGIVLKLLRRYRQVSGCNNQAGVSYLMNTIPLLSEHQAKPSLLPMMNSVFRKYRYFYVGRSHQESLHKGISVQIDMREYQSVDSRSVIAILSFYHIWDLWFLTNYSPFKSFKALVPKHDTLMIESFCFPEAENSFGEDLLRQIEHPQPINNCNRDEPSATLYAFHYVILSKSYMILSAKKVFLGGISVSHCMPNLSKYQVDSAFFRPSNDLTRPLIAQFTKGVVAHYSGWKYEMYDGESHYRSLWLSSQPKDLPIYLSTCPSGTTALTVLQAYSLGIAHLPSMESNAFILRYEYHPEKDVLKYLYEACGLKVESDEISKLMGYSLPDHKEFDFPKSKRRMSYSDVETRRKTKSQNLRYFQLPDPRRVSKGRKSFKTVERVPKFVRLYDLRTTGHELLYGDVDIQPLYEEMPRDNKLRLRGHYSPRGTYIPVDSYKFEM</sequence>
<evidence type="ECO:0000313" key="1">
    <source>
        <dbReference type="EMBL" id="KIJ38058.1"/>
    </source>
</evidence>
<proteinExistence type="predicted"/>